<dbReference type="GO" id="GO:0005524">
    <property type="term" value="F:ATP binding"/>
    <property type="evidence" value="ECO:0007669"/>
    <property type="project" value="UniProtKB-KW"/>
</dbReference>
<evidence type="ECO:0000256" key="8">
    <source>
        <dbReference type="ARBA" id="ARBA00022598"/>
    </source>
</evidence>
<evidence type="ECO:0000256" key="4">
    <source>
        <dbReference type="ARBA" id="ARBA00005150"/>
    </source>
</evidence>
<dbReference type="PROSITE" id="PS01012">
    <property type="entry name" value="FOLYLPOLYGLU_SYNT_2"/>
    <property type="match status" value="1"/>
</dbReference>
<dbReference type="SUPFAM" id="SSF53244">
    <property type="entry name" value="MurD-like peptide ligases, peptide-binding domain"/>
    <property type="match status" value="1"/>
</dbReference>
<keyword evidence="7 17" id="KW-0554">One-carbon metabolism</keyword>
<dbReference type="GeneID" id="91089761"/>
<comment type="function">
    <text evidence="17">Catalyzes conversion of folates to polyglutamate derivatives allowing concentration of folate compounds in the cell and the intracellular retention of these cofactors, which are important substrates for most of the folate-dependent enzymes that are involved in one-carbon transfer reactions involved in purine, pyrimidine and amino acid synthesis.</text>
</comment>
<keyword evidence="12 18" id="KW-0067">ATP-binding</keyword>
<dbReference type="InterPro" id="IPR036565">
    <property type="entry name" value="Mur-like_cat_sf"/>
</dbReference>
<sequence>MHPALKVFRMAKTKTYAEAVTLLNTCQSNAATIEAIRKSGGRQSNVHLAGFRDFLRRIGYRPEDLNQLNVVHITGTKGKGSTSAFTERILRTHMPGKKIGLYTSPHLCTVRERIRINGEPLSDVEFAKFFFEVWDRLEADNEAIAPEAPQFPVYFHFLTLMAFHTFLSLGVSATILEVGVGGLYDSTNVVPKPVVTGVTSLGLDHTAILGNTIEQIAANKAGIYKPGVPALSIVQERGGDVLKSVAEKVGAPFEVVPTIPATPLGLSGAHQLINASLAVSLSTRFLSSQGISFTPAASPSEIPPTFKEPLSLTRWPGRCQRLDEGKITWLLDGAHTVESLQSCGTWAWSIEGKSPQVLIFNCSGERAAESLLTELLESGAKAKHTSMADISSNFDSVIFCTNTTYTGGYSKPDLHVKAVDSNDSAMLATQNALRLAWLRLNPDFPTDRVHVVPSIQHALDIVSGLGKKTVLVTGSLHLVGGVMEVAGLHEALSME</sequence>
<feature type="binding site" evidence="18">
    <location>
        <position position="318"/>
    </location>
    <ligand>
        <name>ATP</name>
        <dbReference type="ChEBI" id="CHEBI:30616"/>
    </ligand>
</feature>
<evidence type="ECO:0000256" key="10">
    <source>
        <dbReference type="ARBA" id="ARBA00022741"/>
    </source>
</evidence>
<accession>A0AAJ8M460</accession>
<feature type="binding site" evidence="19">
    <location>
        <position position="177"/>
    </location>
    <ligand>
        <name>Mg(2+)</name>
        <dbReference type="ChEBI" id="CHEBI:18420"/>
        <label>1</label>
    </ligand>
</feature>
<keyword evidence="9 19" id="KW-0479">Metal-binding</keyword>
<evidence type="ECO:0000256" key="3">
    <source>
        <dbReference type="ARBA" id="ARBA00004496"/>
    </source>
</evidence>
<dbReference type="GO" id="GO:0005743">
    <property type="term" value="C:mitochondrial inner membrane"/>
    <property type="evidence" value="ECO:0007669"/>
    <property type="project" value="UniProtKB-SubCell"/>
</dbReference>
<comment type="catalytic activity">
    <reaction evidence="16 17">
        <text>(6S)-5,6,7,8-tetrahydrofolyl-(gamma-L-Glu)(n) + L-glutamate + ATP = (6S)-5,6,7,8-tetrahydrofolyl-(gamma-L-Glu)(n+1) + ADP + phosphate + H(+)</text>
        <dbReference type="Rhea" id="RHEA:10580"/>
        <dbReference type="Rhea" id="RHEA-COMP:14738"/>
        <dbReference type="Rhea" id="RHEA-COMP:14740"/>
        <dbReference type="ChEBI" id="CHEBI:15378"/>
        <dbReference type="ChEBI" id="CHEBI:29985"/>
        <dbReference type="ChEBI" id="CHEBI:30616"/>
        <dbReference type="ChEBI" id="CHEBI:43474"/>
        <dbReference type="ChEBI" id="CHEBI:141005"/>
        <dbReference type="ChEBI" id="CHEBI:456216"/>
        <dbReference type="EC" id="6.3.2.17"/>
    </reaction>
</comment>
<dbReference type="InterPro" id="IPR036615">
    <property type="entry name" value="Mur_ligase_C_dom_sf"/>
</dbReference>
<reference evidence="20" key="1">
    <citation type="submission" date="2016-06" db="EMBL/GenBank/DDBJ databases">
        <authorList>
            <person name="Cuomo C."/>
            <person name="Litvintseva A."/>
            <person name="Heitman J."/>
            <person name="Chen Y."/>
            <person name="Sun S."/>
            <person name="Springer D."/>
            <person name="Dromer F."/>
            <person name="Young S."/>
            <person name="Zeng Q."/>
            <person name="Chapman S."/>
            <person name="Gujja S."/>
            <person name="Saif S."/>
            <person name="Birren B."/>
        </authorList>
    </citation>
    <scope>NUCLEOTIDE SEQUENCE</scope>
    <source>
        <strain evidence="20">CBS 7841</strain>
    </source>
</reference>
<dbReference type="EMBL" id="CP143790">
    <property type="protein sequence ID" value="WVN90316.1"/>
    <property type="molecule type" value="Genomic_DNA"/>
</dbReference>
<comment type="pathway">
    <text evidence="4 17">Cofactor biosynthesis; tetrahydrofolylpolyglutamate biosynthesis.</text>
</comment>
<evidence type="ECO:0000256" key="11">
    <source>
        <dbReference type="ARBA" id="ARBA00022792"/>
    </source>
</evidence>
<dbReference type="Proteomes" id="UP000094043">
    <property type="component" value="Chromosome 7"/>
</dbReference>
<evidence type="ECO:0000256" key="6">
    <source>
        <dbReference type="ARBA" id="ARBA00022490"/>
    </source>
</evidence>
<dbReference type="PANTHER" id="PTHR11136:SF5">
    <property type="entry name" value="FOLYLPOLYGLUTAMATE SYNTHASE, MITOCHONDRIAL"/>
    <property type="match status" value="1"/>
</dbReference>
<keyword evidence="8 17" id="KW-0436">Ligase</keyword>
<dbReference type="EC" id="6.3.2.17" evidence="17"/>
<dbReference type="GO" id="GO:0006730">
    <property type="term" value="P:one-carbon metabolic process"/>
    <property type="evidence" value="ECO:0007669"/>
    <property type="project" value="UniProtKB-KW"/>
</dbReference>
<evidence type="ECO:0000256" key="18">
    <source>
        <dbReference type="PIRSR" id="PIRSR038895-1"/>
    </source>
</evidence>
<dbReference type="NCBIfam" id="TIGR01499">
    <property type="entry name" value="folC"/>
    <property type="match status" value="1"/>
</dbReference>
<dbReference type="FunFam" id="3.90.190.20:FF:000017">
    <property type="entry name" value="Folylpolyglutamate synthase"/>
    <property type="match status" value="1"/>
</dbReference>
<evidence type="ECO:0000313" key="21">
    <source>
        <dbReference type="Proteomes" id="UP000094043"/>
    </source>
</evidence>
<dbReference type="Gene3D" id="3.90.190.20">
    <property type="entry name" value="Mur ligase, C-terminal domain"/>
    <property type="match status" value="1"/>
</dbReference>
<feature type="binding site" evidence="19">
    <location>
        <position position="104"/>
    </location>
    <ligand>
        <name>Mg(2+)</name>
        <dbReference type="ChEBI" id="CHEBI:18420"/>
        <label>1</label>
    </ligand>
</feature>
<comment type="subcellular location">
    <subcellularLocation>
        <location evidence="3">Cytoplasm</location>
    </subcellularLocation>
    <subcellularLocation>
        <location evidence="1">Mitochondrion inner membrane</location>
    </subcellularLocation>
    <subcellularLocation>
        <location evidence="2">Mitochondrion matrix</location>
    </subcellularLocation>
</comment>
<dbReference type="RefSeq" id="XP_066071016.1">
    <property type="nucleotide sequence ID" value="XM_066214919.1"/>
</dbReference>
<evidence type="ECO:0000256" key="2">
    <source>
        <dbReference type="ARBA" id="ARBA00004305"/>
    </source>
</evidence>
<evidence type="ECO:0000256" key="9">
    <source>
        <dbReference type="ARBA" id="ARBA00022723"/>
    </source>
</evidence>
<dbReference type="GO" id="GO:0005759">
    <property type="term" value="C:mitochondrial matrix"/>
    <property type="evidence" value="ECO:0007669"/>
    <property type="project" value="UniProtKB-SubCell"/>
</dbReference>
<reference evidence="20" key="2">
    <citation type="journal article" date="2022" name="Elife">
        <title>Obligate sexual reproduction of a homothallic fungus closely related to the Cryptococcus pathogenic species complex.</title>
        <authorList>
            <person name="Passer A.R."/>
            <person name="Clancey S.A."/>
            <person name="Shea T."/>
            <person name="David-Palma M."/>
            <person name="Averette A.F."/>
            <person name="Boekhout T."/>
            <person name="Porcel B.M."/>
            <person name="Nowrousian M."/>
            <person name="Cuomo C.A."/>
            <person name="Sun S."/>
            <person name="Heitman J."/>
            <person name="Coelho M.A."/>
        </authorList>
    </citation>
    <scope>NUCLEOTIDE SEQUENCE</scope>
    <source>
        <strain evidence="20">CBS 7841</strain>
    </source>
</reference>
<evidence type="ECO:0000256" key="13">
    <source>
        <dbReference type="ARBA" id="ARBA00022842"/>
    </source>
</evidence>
<dbReference type="SUPFAM" id="SSF53623">
    <property type="entry name" value="MurD-like peptide ligases, catalytic domain"/>
    <property type="match status" value="1"/>
</dbReference>
<evidence type="ECO:0000313" key="20">
    <source>
        <dbReference type="EMBL" id="WVN90316.1"/>
    </source>
</evidence>
<evidence type="ECO:0000256" key="14">
    <source>
        <dbReference type="ARBA" id="ARBA00023128"/>
    </source>
</evidence>
<dbReference type="InterPro" id="IPR018109">
    <property type="entry name" value="Folylpolyglutamate_synth_CS"/>
</dbReference>
<dbReference type="InterPro" id="IPR023600">
    <property type="entry name" value="Folylpolyglutamate_synth_euk"/>
</dbReference>
<dbReference type="GO" id="GO:0046872">
    <property type="term" value="F:metal ion binding"/>
    <property type="evidence" value="ECO:0007669"/>
    <property type="project" value="UniProtKB-KW"/>
</dbReference>
<evidence type="ECO:0000256" key="19">
    <source>
        <dbReference type="PIRSR" id="PIRSR038895-2"/>
    </source>
</evidence>
<keyword evidence="6" id="KW-0963">Cytoplasm</keyword>
<comment type="cofactor">
    <cofactor evidence="17">
        <name>a monovalent cation</name>
        <dbReference type="ChEBI" id="CHEBI:60242"/>
    </cofactor>
    <text evidence="17">A monovalent cation.</text>
</comment>
<dbReference type="KEGG" id="cdep:91089761"/>
<evidence type="ECO:0000256" key="12">
    <source>
        <dbReference type="ARBA" id="ARBA00022840"/>
    </source>
</evidence>
<dbReference type="Gene3D" id="3.40.1190.10">
    <property type="entry name" value="Mur-like, catalytic domain"/>
    <property type="match status" value="1"/>
</dbReference>
<protein>
    <recommendedName>
        <fullName evidence="17">Folylpolyglutamate synthase</fullName>
        <ecNumber evidence="17">6.3.2.17</ecNumber>
    </recommendedName>
    <alternativeName>
        <fullName evidence="17">Folylpoly-gamma-glutamate synthetase</fullName>
    </alternativeName>
    <alternativeName>
        <fullName evidence="17">Tetrahydrofolylpolyglutamate synthase</fullName>
    </alternativeName>
</protein>
<comment type="similarity">
    <text evidence="5 17">Belongs to the folylpolyglutamate synthase family.</text>
</comment>
<dbReference type="FunFam" id="3.40.1190.10:FF:000009">
    <property type="entry name" value="Folylpolyglutamate synthase"/>
    <property type="match status" value="1"/>
</dbReference>
<dbReference type="GO" id="GO:0004326">
    <property type="term" value="F:tetrahydrofolylpolyglutamate synthase activity"/>
    <property type="evidence" value="ECO:0007669"/>
    <property type="project" value="UniProtKB-EC"/>
</dbReference>
<organism evidence="20 21">
    <name type="scientific">Cryptococcus depauperatus CBS 7841</name>
    <dbReference type="NCBI Taxonomy" id="1295531"/>
    <lineage>
        <taxon>Eukaryota</taxon>
        <taxon>Fungi</taxon>
        <taxon>Dikarya</taxon>
        <taxon>Basidiomycota</taxon>
        <taxon>Agaricomycotina</taxon>
        <taxon>Tremellomycetes</taxon>
        <taxon>Tremellales</taxon>
        <taxon>Cryptococcaceae</taxon>
        <taxon>Cryptococcus</taxon>
    </lineage>
</organism>
<evidence type="ECO:0000256" key="16">
    <source>
        <dbReference type="ARBA" id="ARBA00047493"/>
    </source>
</evidence>
<feature type="binding site" evidence="18">
    <location>
        <position position="332"/>
    </location>
    <ligand>
        <name>ATP</name>
        <dbReference type="ChEBI" id="CHEBI:30616"/>
    </ligand>
</feature>
<proteinExistence type="inferred from homology"/>
<keyword evidence="13 19" id="KW-0460">Magnesium</keyword>
<keyword evidence="10 18" id="KW-0547">Nucleotide-binding</keyword>
<keyword evidence="14" id="KW-0496">Mitochondrion</keyword>
<reference evidence="20" key="3">
    <citation type="submission" date="2024-01" db="EMBL/GenBank/DDBJ databases">
        <authorList>
            <person name="Coelho M.A."/>
            <person name="David-Palma M."/>
            <person name="Shea T."/>
            <person name="Sun S."/>
            <person name="Cuomo C.A."/>
            <person name="Heitman J."/>
        </authorList>
    </citation>
    <scope>NUCLEOTIDE SEQUENCE</scope>
    <source>
        <strain evidence="20">CBS 7841</strain>
    </source>
</reference>
<evidence type="ECO:0000256" key="1">
    <source>
        <dbReference type="ARBA" id="ARBA00004273"/>
    </source>
</evidence>
<keyword evidence="21" id="KW-1185">Reference proteome</keyword>
<dbReference type="PIRSF" id="PIRSF038895">
    <property type="entry name" value="FPGS"/>
    <property type="match status" value="1"/>
</dbReference>
<dbReference type="InterPro" id="IPR001645">
    <property type="entry name" value="Folylpolyglutamate_synth"/>
</dbReference>
<evidence type="ECO:0000256" key="5">
    <source>
        <dbReference type="ARBA" id="ARBA00008276"/>
    </source>
</evidence>
<dbReference type="GO" id="GO:0005829">
    <property type="term" value="C:cytosol"/>
    <property type="evidence" value="ECO:0007669"/>
    <property type="project" value="TreeGrafter"/>
</dbReference>
<keyword evidence="11" id="KW-0999">Mitochondrion inner membrane</keyword>
<dbReference type="AlphaFoldDB" id="A0AAJ8M460"/>
<gene>
    <name evidence="20" type="ORF">L203_105552</name>
</gene>
<feature type="binding site" evidence="19">
    <location>
        <position position="205"/>
    </location>
    <ligand>
        <name>Mg(2+)</name>
        <dbReference type="ChEBI" id="CHEBI:18420"/>
        <label>1</label>
    </ligand>
</feature>
<name>A0AAJ8M460_9TREE</name>
<evidence type="ECO:0000256" key="17">
    <source>
        <dbReference type="PIRNR" id="PIRNR038895"/>
    </source>
</evidence>
<dbReference type="PANTHER" id="PTHR11136">
    <property type="entry name" value="FOLYLPOLYGLUTAMATE SYNTHASE-RELATED"/>
    <property type="match status" value="1"/>
</dbReference>
<evidence type="ECO:0000256" key="15">
    <source>
        <dbReference type="ARBA" id="ARBA00023136"/>
    </source>
</evidence>
<keyword evidence="15" id="KW-0472">Membrane</keyword>
<evidence type="ECO:0000256" key="7">
    <source>
        <dbReference type="ARBA" id="ARBA00022563"/>
    </source>
</evidence>